<reference evidence="2" key="1">
    <citation type="submission" date="2021-02" db="EMBL/GenBank/DDBJ databases">
        <authorList>
            <person name="Dougan E. K."/>
            <person name="Rhodes N."/>
            <person name="Thang M."/>
            <person name="Chan C."/>
        </authorList>
    </citation>
    <scope>NUCLEOTIDE SEQUENCE</scope>
</reference>
<dbReference type="PANTHER" id="PTHR42773:SF1">
    <property type="entry name" value="METALLO-BETA-LACTAMASE FAMILY PROTEIN"/>
    <property type="match status" value="1"/>
</dbReference>
<evidence type="ECO:0000313" key="3">
    <source>
        <dbReference type="Proteomes" id="UP000654075"/>
    </source>
</evidence>
<dbReference type="Proteomes" id="UP000654075">
    <property type="component" value="Unassembled WGS sequence"/>
</dbReference>
<dbReference type="SMART" id="SM00849">
    <property type="entry name" value="Lactamase_B"/>
    <property type="match status" value="1"/>
</dbReference>
<evidence type="ECO:0000313" key="2">
    <source>
        <dbReference type="EMBL" id="CAE8600772.1"/>
    </source>
</evidence>
<dbReference type="PANTHER" id="PTHR42773">
    <property type="entry name" value="METALLO-BETA-LACTAMASE-RELATED"/>
    <property type="match status" value="1"/>
</dbReference>
<evidence type="ECO:0000259" key="1">
    <source>
        <dbReference type="SMART" id="SM00849"/>
    </source>
</evidence>
<dbReference type="OrthoDB" id="17458at2759"/>
<protein>
    <recommendedName>
        <fullName evidence="1">Metallo-beta-lactamase domain-containing protein</fullName>
    </recommendedName>
</protein>
<dbReference type="Pfam" id="PF00753">
    <property type="entry name" value="Lactamase_B"/>
    <property type="match status" value="1"/>
</dbReference>
<dbReference type="InterPro" id="IPR036866">
    <property type="entry name" value="RibonucZ/Hydroxyglut_hydro"/>
</dbReference>
<dbReference type="SUPFAM" id="SSF56281">
    <property type="entry name" value="Metallo-hydrolase/oxidoreductase"/>
    <property type="match status" value="1"/>
</dbReference>
<gene>
    <name evidence="2" type="ORF">PGLA1383_LOCUS19078</name>
</gene>
<feature type="domain" description="Metallo-beta-lactamase" evidence="1">
    <location>
        <begin position="130"/>
        <end position="303"/>
    </location>
</feature>
<dbReference type="AlphaFoldDB" id="A0A813EF62"/>
<sequence length="403" mass="45582">MGQPLEQHQEQHACGVSSTDVEDWGRVETTNKCYGATTCRVLAPEIFREVKAKSKPAFNGNFTEVGKAIESREEFDAVRRAIVSCPGKAIRWVEQPKVSQVGLPSVFDVYPELIEDDVYYMGFSDKTTFGCAGFFIHRGEGRNILIDPPIAHPKLVDAVNRMGGVQHLLFTHVDHTGNQEAWHTATKARRLMHTADVVHVKNEYSPFLVTKDFETLLELQPLETTTLEGTSDFRIVSTPGHTVGSLCFVYKDRFLFTGDSLANSRAIGHLICFRIQCWQDWATQIISMNELQAYTFQWVLAGHGEWRRFDTADEARSDLQRCLSWMQQQGSGRTWLPRYILWTMMRPKHGGLKQLLVDSFLLPPGAKMHFPNWTLPSWSLFAMALLPAATLGAVRLRAKLHSA</sequence>
<dbReference type="Gene3D" id="3.60.15.10">
    <property type="entry name" value="Ribonuclease Z/Hydroxyacylglutathione hydrolase-like"/>
    <property type="match status" value="1"/>
</dbReference>
<keyword evidence="3" id="KW-1185">Reference proteome</keyword>
<dbReference type="Gene3D" id="3.30.70.20">
    <property type="match status" value="1"/>
</dbReference>
<comment type="caution">
    <text evidence="2">The sequence shown here is derived from an EMBL/GenBank/DDBJ whole genome shotgun (WGS) entry which is preliminary data.</text>
</comment>
<name>A0A813EF62_POLGL</name>
<accession>A0A813EF62</accession>
<dbReference type="OMA" id="RYCFSGD"/>
<organism evidence="2 3">
    <name type="scientific">Polarella glacialis</name>
    <name type="common">Dinoflagellate</name>
    <dbReference type="NCBI Taxonomy" id="89957"/>
    <lineage>
        <taxon>Eukaryota</taxon>
        <taxon>Sar</taxon>
        <taxon>Alveolata</taxon>
        <taxon>Dinophyceae</taxon>
        <taxon>Suessiales</taxon>
        <taxon>Suessiaceae</taxon>
        <taxon>Polarella</taxon>
    </lineage>
</organism>
<dbReference type="Pfam" id="PF13370">
    <property type="entry name" value="Fer4_13"/>
    <property type="match status" value="1"/>
</dbReference>
<dbReference type="InterPro" id="IPR001279">
    <property type="entry name" value="Metallo-B-lactamas"/>
</dbReference>
<proteinExistence type="predicted"/>
<dbReference type="EMBL" id="CAJNNV010012433">
    <property type="protein sequence ID" value="CAE8600772.1"/>
    <property type="molecule type" value="Genomic_DNA"/>
</dbReference>